<dbReference type="SMART" id="SM00268">
    <property type="entry name" value="ACTIN"/>
    <property type="match status" value="1"/>
</dbReference>
<comment type="caution">
    <text evidence="3">The sequence shown here is derived from an EMBL/GenBank/DDBJ whole genome shotgun (WGS) entry which is preliminary data.</text>
</comment>
<accession>A0AAD5SUX4</accession>
<dbReference type="Proteomes" id="UP001211907">
    <property type="component" value="Unassembled WGS sequence"/>
</dbReference>
<dbReference type="InterPro" id="IPR004000">
    <property type="entry name" value="Actin"/>
</dbReference>
<dbReference type="Gene3D" id="3.30.420.40">
    <property type="match status" value="2"/>
</dbReference>
<sequence length="557" mass="60445">MDHSDDDGFDYGYADTTAGGGGGEAGDEPGGFDDDYATPQWGLHRTAASPQSASSSHSRSLSLATTGGLLRRNTASGSVSFAPNAQRRLSAFGFEERIVLDVGSQFLKVGLSGEPRPFFVLPVFVAALDDPKVNAGLYEPNLNMTLMARRRNVLSELLLQVYSKYIITDSKQRKVIICDKVLMPIQIKSLITDVLFDLLQVPAINFVSADMLTLVTTGKRSGLIVDVGFHETTVVPIFDNRPIPHLTKCAPLGAHALVSRLKELIKNHAIQETPQQTDPTKIDQLLSSAELSEDFWTDLAARICFVSPTNSRIQMSVTARNNSLGNYAVYDSDKVTDVTITVPVRHVNIQATGQLDGEDVQSATSKNPEEEEPTYTEDAVKLKIPGWVRERAAEIWFEGSGTTPGEDDSLVSLILDGLVKLPIDTRTAVASNIVLTGGGAMVVGLHTRLEHDLRSVGDGGGSAVVSGFLVNDGRGGKRGALHRFDEVRRLVREKMGVVRTVFQPNLLPWIGGSLSGAVKMTMSELSRENYQSDRDLYAVPDWTRLSVGGTSSDEEKE</sequence>
<dbReference type="Pfam" id="PF00022">
    <property type="entry name" value="Actin"/>
    <property type="match status" value="1"/>
</dbReference>
<protein>
    <recommendedName>
        <fullName evidence="5">Actin-related protein</fullName>
    </recommendedName>
</protein>
<proteinExistence type="inferred from homology"/>
<dbReference type="EMBL" id="JADGJH010003531">
    <property type="protein sequence ID" value="KAJ3090322.1"/>
    <property type="molecule type" value="Genomic_DNA"/>
</dbReference>
<comment type="similarity">
    <text evidence="1">Belongs to the actin family.</text>
</comment>
<feature type="region of interest" description="Disordered" evidence="2">
    <location>
        <begin position="1"/>
        <end position="39"/>
    </location>
</feature>
<dbReference type="CDD" id="cd10207">
    <property type="entry name" value="ASKHA_NBD_Arp10"/>
    <property type="match status" value="1"/>
</dbReference>
<feature type="compositionally biased region" description="Acidic residues" evidence="2">
    <location>
        <begin position="25"/>
        <end position="36"/>
    </location>
</feature>
<name>A0AAD5SUX4_9FUNG</name>
<dbReference type="Gene3D" id="3.90.640.10">
    <property type="entry name" value="Actin, Chain A, domain 4"/>
    <property type="match status" value="1"/>
</dbReference>
<gene>
    <name evidence="3" type="ORF">HK100_007487</name>
</gene>
<evidence type="ECO:0000256" key="2">
    <source>
        <dbReference type="SAM" id="MobiDB-lite"/>
    </source>
</evidence>
<organism evidence="3 4">
    <name type="scientific">Physocladia obscura</name>
    <dbReference type="NCBI Taxonomy" id="109957"/>
    <lineage>
        <taxon>Eukaryota</taxon>
        <taxon>Fungi</taxon>
        <taxon>Fungi incertae sedis</taxon>
        <taxon>Chytridiomycota</taxon>
        <taxon>Chytridiomycota incertae sedis</taxon>
        <taxon>Chytridiomycetes</taxon>
        <taxon>Chytridiales</taxon>
        <taxon>Chytriomycetaceae</taxon>
        <taxon>Physocladia</taxon>
    </lineage>
</organism>
<dbReference type="InterPro" id="IPR043129">
    <property type="entry name" value="ATPase_NBD"/>
</dbReference>
<evidence type="ECO:0000313" key="4">
    <source>
        <dbReference type="Proteomes" id="UP001211907"/>
    </source>
</evidence>
<dbReference type="AlphaFoldDB" id="A0AAD5SUX4"/>
<feature type="region of interest" description="Disordered" evidence="2">
    <location>
        <begin position="353"/>
        <end position="374"/>
    </location>
</feature>
<keyword evidence="4" id="KW-1185">Reference proteome</keyword>
<evidence type="ECO:0008006" key="5">
    <source>
        <dbReference type="Google" id="ProtNLM"/>
    </source>
</evidence>
<dbReference type="PANTHER" id="PTHR11937">
    <property type="entry name" value="ACTIN"/>
    <property type="match status" value="1"/>
</dbReference>
<evidence type="ECO:0000313" key="3">
    <source>
        <dbReference type="EMBL" id="KAJ3090322.1"/>
    </source>
</evidence>
<dbReference type="SUPFAM" id="SSF53067">
    <property type="entry name" value="Actin-like ATPase domain"/>
    <property type="match status" value="2"/>
</dbReference>
<reference evidence="3" key="1">
    <citation type="submission" date="2020-05" db="EMBL/GenBank/DDBJ databases">
        <title>Phylogenomic resolution of chytrid fungi.</title>
        <authorList>
            <person name="Stajich J.E."/>
            <person name="Amses K."/>
            <person name="Simmons R."/>
            <person name="Seto K."/>
            <person name="Myers J."/>
            <person name="Bonds A."/>
            <person name="Quandt C.A."/>
            <person name="Barry K."/>
            <person name="Liu P."/>
            <person name="Grigoriev I."/>
            <person name="Longcore J.E."/>
            <person name="James T.Y."/>
        </authorList>
    </citation>
    <scope>NUCLEOTIDE SEQUENCE</scope>
    <source>
        <strain evidence="3">JEL0513</strain>
    </source>
</reference>
<evidence type="ECO:0000256" key="1">
    <source>
        <dbReference type="RuleBase" id="RU000487"/>
    </source>
</evidence>